<comment type="caution">
    <text evidence="4">The sequence shown here is derived from an EMBL/GenBank/DDBJ whole genome shotgun (WGS) entry which is preliminary data.</text>
</comment>
<accession>A0A2T2X4R6</accession>
<dbReference type="EMBL" id="PXYX01000002">
    <property type="protein sequence ID" value="PSR29479.1"/>
    <property type="molecule type" value="Genomic_DNA"/>
</dbReference>
<reference evidence="4 5" key="1">
    <citation type="journal article" date="2014" name="BMC Genomics">
        <title>Comparison of environmental and isolate Sulfobacillus genomes reveals diverse carbon, sulfur, nitrogen, and hydrogen metabolisms.</title>
        <authorList>
            <person name="Justice N.B."/>
            <person name="Norman A."/>
            <person name="Brown C.T."/>
            <person name="Singh A."/>
            <person name="Thomas B.C."/>
            <person name="Banfield J.F."/>
        </authorList>
    </citation>
    <scope>NUCLEOTIDE SEQUENCE [LARGE SCALE GENOMIC DNA]</scope>
    <source>
        <strain evidence="4">AMDSBA5</strain>
    </source>
</reference>
<gene>
    <name evidence="4" type="ORF">C7B47_01820</name>
</gene>
<protein>
    <recommendedName>
        <fullName evidence="3">N-acetyltransferase domain-containing protein</fullName>
    </recommendedName>
</protein>
<keyword evidence="2" id="KW-0012">Acyltransferase</keyword>
<evidence type="ECO:0000256" key="2">
    <source>
        <dbReference type="ARBA" id="ARBA00023315"/>
    </source>
</evidence>
<dbReference type="AlphaFoldDB" id="A0A2T2X4R6"/>
<feature type="domain" description="N-acetyltransferase" evidence="3">
    <location>
        <begin position="150"/>
        <end position="305"/>
    </location>
</feature>
<dbReference type="SUPFAM" id="SSF55729">
    <property type="entry name" value="Acyl-CoA N-acyltransferases (Nat)"/>
    <property type="match status" value="1"/>
</dbReference>
<organism evidence="4 5">
    <name type="scientific">Sulfobacillus thermosulfidooxidans</name>
    <dbReference type="NCBI Taxonomy" id="28034"/>
    <lineage>
        <taxon>Bacteria</taxon>
        <taxon>Bacillati</taxon>
        <taxon>Bacillota</taxon>
        <taxon>Clostridia</taxon>
        <taxon>Eubacteriales</taxon>
        <taxon>Clostridiales Family XVII. Incertae Sedis</taxon>
        <taxon>Sulfobacillus</taxon>
    </lineage>
</organism>
<dbReference type="Gene3D" id="3.40.630.30">
    <property type="match status" value="1"/>
</dbReference>
<proteinExistence type="predicted"/>
<dbReference type="CDD" id="cd04301">
    <property type="entry name" value="NAT_SF"/>
    <property type="match status" value="1"/>
</dbReference>
<dbReference type="InterPro" id="IPR016181">
    <property type="entry name" value="Acyl_CoA_acyltransferase"/>
</dbReference>
<dbReference type="Pfam" id="PF00583">
    <property type="entry name" value="Acetyltransf_1"/>
    <property type="match status" value="1"/>
</dbReference>
<dbReference type="GO" id="GO:0016747">
    <property type="term" value="F:acyltransferase activity, transferring groups other than amino-acyl groups"/>
    <property type="evidence" value="ECO:0007669"/>
    <property type="project" value="InterPro"/>
</dbReference>
<dbReference type="PROSITE" id="PS51186">
    <property type="entry name" value="GNAT"/>
    <property type="match status" value="1"/>
</dbReference>
<evidence type="ECO:0000256" key="1">
    <source>
        <dbReference type="ARBA" id="ARBA00022679"/>
    </source>
</evidence>
<keyword evidence="1" id="KW-0808">Transferase</keyword>
<evidence type="ECO:0000313" key="5">
    <source>
        <dbReference type="Proteomes" id="UP000242705"/>
    </source>
</evidence>
<dbReference type="PANTHER" id="PTHR43877">
    <property type="entry name" value="AMINOALKYLPHOSPHONATE N-ACETYLTRANSFERASE-RELATED-RELATED"/>
    <property type="match status" value="1"/>
</dbReference>
<dbReference type="InterPro" id="IPR050832">
    <property type="entry name" value="Bact_Acetyltransf"/>
</dbReference>
<name>A0A2T2X4R6_SULTH</name>
<sequence>MMRRFQGPQEISFHDFTRRVTDYLMKSESAHNLLLGLIAQLDRNPSLAENAYWISIEDDTGAICGVALRTGGHQLVLSDFRDEQAVYELACELYQRHIDLPGVLGPVTLAKRFSDTWADLRACQSKRLIREQIYELTAASLHTIPPVLGEEIVQLTDQDDADWLVSWIVEFEREAMPEMVSTPEHARSVVQNRLQGSRREGGFFILRDGGVPRSVVGYAYPTPHGIRIGPVYTPPNWRNLGYARRLVAFSCQSLLTLGYTHIYLFADQANPAANRVYQQTGFQSVREVDQYQFTCGHSNASGEEG</sequence>
<evidence type="ECO:0000259" key="3">
    <source>
        <dbReference type="PROSITE" id="PS51186"/>
    </source>
</evidence>
<evidence type="ECO:0000313" key="4">
    <source>
        <dbReference type="EMBL" id="PSR29479.1"/>
    </source>
</evidence>
<dbReference type="InterPro" id="IPR000182">
    <property type="entry name" value="GNAT_dom"/>
</dbReference>
<dbReference type="Proteomes" id="UP000242705">
    <property type="component" value="Unassembled WGS sequence"/>
</dbReference>